<reference evidence="2 3" key="1">
    <citation type="submission" date="2018-03" db="EMBL/GenBank/DDBJ databases">
        <title>Genomic Encyclopedia of Archaeal and Bacterial Type Strains, Phase II (KMG-II): from individual species to whole genera.</title>
        <authorList>
            <person name="Goeker M."/>
        </authorList>
    </citation>
    <scope>NUCLEOTIDE SEQUENCE [LARGE SCALE GENOMIC DNA]</scope>
    <source>
        <strain evidence="2 3">DSM 29057</strain>
    </source>
</reference>
<feature type="chain" id="PRO_5015126464" evidence="1">
    <location>
        <begin position="17"/>
        <end position="402"/>
    </location>
</feature>
<dbReference type="InterPro" id="IPR032466">
    <property type="entry name" value="Metal_Hydrolase"/>
</dbReference>
<feature type="signal peptide" evidence="1">
    <location>
        <begin position="1"/>
        <end position="16"/>
    </location>
</feature>
<dbReference type="PANTHER" id="PTHR10443">
    <property type="entry name" value="MICROSOMAL DIPEPTIDASE"/>
    <property type="match status" value="1"/>
</dbReference>
<dbReference type="PANTHER" id="PTHR10443:SF12">
    <property type="entry name" value="DIPEPTIDASE"/>
    <property type="match status" value="1"/>
</dbReference>
<dbReference type="CDD" id="cd01301">
    <property type="entry name" value="rDP_like"/>
    <property type="match status" value="1"/>
</dbReference>
<dbReference type="OrthoDB" id="9804920at2"/>
<dbReference type="Pfam" id="PF01244">
    <property type="entry name" value="Peptidase_M19"/>
    <property type="match status" value="1"/>
</dbReference>
<sequence length="402" mass="44218">MKRFLLPLLVPALAHAQLAPPVMSDKAKKIHAAALTIDTHADVPINMMKPGFDVAVEHDFEKDRSQIDFPRMIRGGMDGMFFAVYLGQGKRTEEANAEAKKKALAIFDKIHEAVKANPQTAGLATTSKDAYRLQKEGKRAVFIGMENGWPVGKDLTNLKLYYDLGLRYITLSHSLNNDICDSSTDGDGPEFNGLSAFGEEVVKEMNRLGIMVDISHVSDSTFFDVIKLTKAPVIASHSSCRALCDVPRNMTDDMIKTLAKNGGVIQINFVPGFVKKPSEPHEMSLKALRLKIRQTDLSDADKKALRDEMKAINEKYKSDMPTVQDAVNHIEHVIKLTSVDHVGIGMDMDGGGEVIGLQDVSQIGAITEELVKRGYSAKDIEKIWGGNIMRVLDQVEKAAGNI</sequence>
<dbReference type="Gene3D" id="1.10.287.650">
    <property type="entry name" value="L27 domain"/>
    <property type="match status" value="1"/>
</dbReference>
<proteinExistence type="predicted"/>
<dbReference type="GO" id="GO:0070573">
    <property type="term" value="F:metallodipeptidase activity"/>
    <property type="evidence" value="ECO:0007669"/>
    <property type="project" value="InterPro"/>
</dbReference>
<dbReference type="RefSeq" id="WP_106596251.1">
    <property type="nucleotide sequence ID" value="NZ_PYAS01000007.1"/>
</dbReference>
<dbReference type="Proteomes" id="UP000241964">
    <property type="component" value="Unassembled WGS sequence"/>
</dbReference>
<dbReference type="GO" id="GO:0006508">
    <property type="term" value="P:proteolysis"/>
    <property type="evidence" value="ECO:0007669"/>
    <property type="project" value="InterPro"/>
</dbReference>
<dbReference type="InterPro" id="IPR008257">
    <property type="entry name" value="Pept_M19"/>
</dbReference>
<dbReference type="Gene3D" id="3.20.20.140">
    <property type="entry name" value="Metal-dependent hydrolases"/>
    <property type="match status" value="1"/>
</dbReference>
<keyword evidence="3" id="KW-1185">Reference proteome</keyword>
<evidence type="ECO:0000313" key="2">
    <source>
        <dbReference type="EMBL" id="PSL27748.1"/>
    </source>
</evidence>
<dbReference type="PROSITE" id="PS51365">
    <property type="entry name" value="RENAL_DIPEPTIDASE_2"/>
    <property type="match status" value="1"/>
</dbReference>
<gene>
    <name evidence="2" type="ORF">CLV60_10713</name>
</gene>
<accession>A0A2P8G197</accession>
<dbReference type="EMBL" id="PYAS01000007">
    <property type="protein sequence ID" value="PSL27748.1"/>
    <property type="molecule type" value="Genomic_DNA"/>
</dbReference>
<evidence type="ECO:0000313" key="3">
    <source>
        <dbReference type="Proteomes" id="UP000241964"/>
    </source>
</evidence>
<protein>
    <submittedName>
        <fullName evidence="2">Membrane dipeptidase</fullName>
    </submittedName>
</protein>
<comment type="caution">
    <text evidence="2">The sequence shown here is derived from an EMBL/GenBank/DDBJ whole genome shotgun (WGS) entry which is preliminary data.</text>
</comment>
<dbReference type="AlphaFoldDB" id="A0A2P8G197"/>
<name>A0A2P8G197_9BACT</name>
<organism evidence="2 3">
    <name type="scientific">Dyadobacter jiangsuensis</name>
    <dbReference type="NCBI Taxonomy" id="1591085"/>
    <lineage>
        <taxon>Bacteria</taxon>
        <taxon>Pseudomonadati</taxon>
        <taxon>Bacteroidota</taxon>
        <taxon>Cytophagia</taxon>
        <taxon>Cytophagales</taxon>
        <taxon>Spirosomataceae</taxon>
        <taxon>Dyadobacter</taxon>
    </lineage>
</organism>
<evidence type="ECO:0000256" key="1">
    <source>
        <dbReference type="SAM" id="SignalP"/>
    </source>
</evidence>
<keyword evidence="1" id="KW-0732">Signal</keyword>
<dbReference type="SUPFAM" id="SSF51556">
    <property type="entry name" value="Metallo-dependent hydrolases"/>
    <property type="match status" value="1"/>
</dbReference>